<dbReference type="AlphaFoldDB" id="Z9JKY3"/>
<evidence type="ECO:0000313" key="3">
    <source>
        <dbReference type="EMBL" id="MCD8472405.1"/>
    </source>
</evidence>
<dbReference type="Proteomes" id="UP001430701">
    <property type="component" value="Unassembled WGS sequence"/>
</dbReference>
<evidence type="ECO:0000256" key="1">
    <source>
        <dbReference type="SAM" id="SignalP"/>
    </source>
</evidence>
<evidence type="ECO:0000313" key="4">
    <source>
        <dbReference type="Proteomes" id="UP000020406"/>
    </source>
</evidence>
<name>Z9JKY3_9GAMM</name>
<dbReference type="EMBL" id="JAJPPU010000001">
    <property type="protein sequence ID" value="MCD8472405.1"/>
    <property type="molecule type" value="Genomic_DNA"/>
</dbReference>
<dbReference type="InterPro" id="IPR018642">
    <property type="entry name" value="DUF2066"/>
</dbReference>
<dbReference type="GeneID" id="68901424"/>
<reference evidence="2 4" key="1">
    <citation type="journal article" date="2014" name="Genome Announc.">
        <title>Draft Genome Sequence of Xylella fastidiosa Pear Leaf Scorch Strain in Taiwan.</title>
        <authorList>
            <person name="Su C.C."/>
            <person name="Deng W.L."/>
            <person name="Jan F.J."/>
            <person name="Chang C.J."/>
            <person name="Huang H."/>
            <person name="Chen J."/>
        </authorList>
    </citation>
    <scope>NUCLEOTIDE SEQUENCE [LARGE SCALE GENOMIC DNA]</scope>
    <source>
        <strain evidence="2 4">PLS229</strain>
    </source>
</reference>
<keyword evidence="1" id="KW-0732">Signal</keyword>
<dbReference type="Proteomes" id="UP000020406">
    <property type="component" value="Unassembled WGS sequence"/>
</dbReference>
<dbReference type="STRING" id="1444770.AF72_02485"/>
<sequence>MRHSLFLLIALCTAVPVVPALAQRTLHTEGDVAKDQGIYETQVLVNSQSDVDRKAGIARALSIVLGKLTGNRNEKLRPEVSQALRDAAALVDSYDYRQAQATSPGGAPISRTMLMVRFRPDEVDALAGALGLSIWPQPRPKPVLWLAIDDGSGPRLVGVQQSNAVRSVLNRAIERGYSLGLPAGLTEEQALVAAIWRRDVNAVVAASVRYAPPMQLVGKLYRSGSGWAADWIFVDGGERVASWSSSNGDALRVMADGADGAADALVKHYAKVPLTGTPGVYRVGINGIHSADDYLRVSAALQRVPVVRSILPVKASAERLEVYLDLMTGITGLNRMLGGDNPLQPVAAPLLEPRQMEGEPVEYLLK</sequence>
<keyword evidence="5" id="KW-1185">Reference proteome</keyword>
<dbReference type="Pfam" id="PF09839">
    <property type="entry name" value="DUF2066"/>
    <property type="match status" value="1"/>
</dbReference>
<dbReference type="EMBL" id="JDSQ01000003">
    <property type="protein sequence ID" value="EWS79025.1"/>
    <property type="molecule type" value="Genomic_DNA"/>
</dbReference>
<protein>
    <submittedName>
        <fullName evidence="3">DUF2066 domain-containing protein</fullName>
    </submittedName>
</protein>
<proteinExistence type="predicted"/>
<gene>
    <name evidence="2" type="ORF">AF72_02485</name>
    <name evidence="3" type="ORF">LPH55_02680</name>
</gene>
<comment type="caution">
    <text evidence="2">The sequence shown here is derived from an EMBL/GenBank/DDBJ whole genome shotgun (WGS) entry which is preliminary data.</text>
</comment>
<feature type="chain" id="PRO_5004992055" evidence="1">
    <location>
        <begin position="23"/>
        <end position="366"/>
    </location>
</feature>
<dbReference type="eggNOG" id="COG3249">
    <property type="taxonomic scope" value="Bacteria"/>
</dbReference>
<evidence type="ECO:0000313" key="5">
    <source>
        <dbReference type="Proteomes" id="UP001430701"/>
    </source>
</evidence>
<evidence type="ECO:0000313" key="2">
    <source>
        <dbReference type="EMBL" id="EWS79025.1"/>
    </source>
</evidence>
<dbReference type="PATRIC" id="fig|1444770.3.peg.602"/>
<reference evidence="3" key="2">
    <citation type="submission" date="2021-11" db="EMBL/GenBank/DDBJ databases">
        <title>Genome sequence of Xylella taiwanensis PLS432.</title>
        <authorList>
            <person name="Weng L.-W."/>
            <person name="Su C.-C."/>
            <person name="Tsai C.-W."/>
            <person name="Kuo C.-H."/>
        </authorList>
    </citation>
    <scope>NUCLEOTIDE SEQUENCE</scope>
    <source>
        <strain evidence="3">PLS432</strain>
    </source>
</reference>
<dbReference type="RefSeq" id="WP_162814105.1">
    <property type="nucleotide sequence ID" value="NZ_CP053627.1"/>
</dbReference>
<feature type="signal peptide" evidence="1">
    <location>
        <begin position="1"/>
        <end position="22"/>
    </location>
</feature>
<accession>Z9JKY3</accession>
<organism evidence="2 4">
    <name type="scientific">Xylella taiwanensis</name>
    <dbReference type="NCBI Taxonomy" id="1444770"/>
    <lineage>
        <taxon>Bacteria</taxon>
        <taxon>Pseudomonadati</taxon>
        <taxon>Pseudomonadota</taxon>
        <taxon>Gammaproteobacteria</taxon>
        <taxon>Lysobacterales</taxon>
        <taxon>Lysobacteraceae</taxon>
        <taxon>Xylella</taxon>
    </lineage>
</organism>